<dbReference type="Proteomes" id="UP000494274">
    <property type="component" value="Unassembled WGS sequence"/>
</dbReference>
<feature type="region of interest" description="Disordered" evidence="1">
    <location>
        <begin position="377"/>
        <end position="476"/>
    </location>
</feature>
<evidence type="ECO:0000313" key="3">
    <source>
        <dbReference type="Proteomes" id="UP000494274"/>
    </source>
</evidence>
<feature type="compositionally biased region" description="Basic and acidic residues" evidence="1">
    <location>
        <begin position="444"/>
        <end position="468"/>
    </location>
</feature>
<dbReference type="RefSeq" id="WP_175042137.1">
    <property type="nucleotide sequence ID" value="NZ_CABVQI010000001.1"/>
</dbReference>
<sequence>MFRKLTDAVLQLRQREHTTSSTVDDKKPETIKLRSLQAAPSLPLAGLEAFSPRQSTDKPTENPSGPPSEWGTEVRAALESVGRQGVKSDTARVAGFTVTRQPPGRPATPLDTSKPKPLPKSLTGKTKLHDAPEIPHVPAVVATPTLHRTGHAPVARTAKTADTTGTPLPGDHVEALGRAFDTFFPEADTHDTHDTTVDTPPAEPPPALTANTPRVADVPHEAHLEQRKQLSGANQDLGRWLGDNAMEPIENSGKGNNCAIYSLVQCAAPTLKGKALDDTVGRIRARFDSNHPNETGQMLLLDSNGGGHGPELVSLVNETCGVDMQVGVIQPGIEEGHSFTAISRFRGSAPPPERAQQLRVAVWDKQGHFEAIIGKQEEKAAETESDAAKQKAAPLSDGKGRTSTPQDTKPVTTTKTRNEEGKKAAETGRNTTRQRAASLPTYLDKSKIDDKQPEKKPDGASTRPHGEALTRLVPNPSRGAKAFRRFGRWIRVDNENAVPQLLNRTKPEGGIVQGLSKAHMGTMVPSGLQLAHEGVNTVYAAQELGSAAMRKSRYQKMLSQWPESDGEPTIRTDGEDVPLSEIAKKNDFQSRYDLKVAILARPEEAPEREAMLDVLTGRYIAEVQGKNRVVRAALRTAAAVTGVGAGTGLAVATHGGSVAAAIAGGAILSSRDLLDNRKAAHSLKQHYRDKKMAAIIDDAMRYRVENHLEGEPGEAEKANWDNVRNGVNQQRIKRFLPVKYKTFDEKKSTDNKKQEVDLVKKHAAARVAGAIDECNSRHSLERVYRENNGVRKKELKQFYREAVDVDRREDGGSDIAASLQLMRDLGMSKMEAISHLRTATGGSFAKQKIDDDQKKRMKDDADPIVREMALSPGERLESAIGSAMGRR</sequence>
<feature type="region of interest" description="Disordered" evidence="1">
    <location>
        <begin position="186"/>
        <end position="211"/>
    </location>
</feature>
<feature type="region of interest" description="Disordered" evidence="1">
    <location>
        <begin position="1"/>
        <end position="129"/>
    </location>
</feature>
<dbReference type="AlphaFoldDB" id="A0A6P2TJ91"/>
<gene>
    <name evidence="2" type="ORF">BLA18112_00351</name>
</gene>
<proteinExistence type="predicted"/>
<evidence type="ECO:0000313" key="2">
    <source>
        <dbReference type="EMBL" id="VWC56432.1"/>
    </source>
</evidence>
<dbReference type="EMBL" id="CABVQI010000001">
    <property type="protein sequence ID" value="VWC56432.1"/>
    <property type="molecule type" value="Genomic_DNA"/>
</dbReference>
<reference evidence="2 3" key="1">
    <citation type="submission" date="2019-09" db="EMBL/GenBank/DDBJ databases">
        <authorList>
            <person name="Depoorter E."/>
        </authorList>
    </citation>
    <scope>NUCLEOTIDE SEQUENCE [LARGE SCALE GENOMIC DNA]</scope>
    <source>
        <strain evidence="2">R-18112</strain>
    </source>
</reference>
<feature type="compositionally biased region" description="Polar residues" evidence="1">
    <location>
        <begin position="401"/>
        <end position="415"/>
    </location>
</feature>
<evidence type="ECO:0000256" key="1">
    <source>
        <dbReference type="SAM" id="MobiDB-lite"/>
    </source>
</evidence>
<feature type="compositionally biased region" description="Basic and acidic residues" evidence="1">
    <location>
        <begin position="377"/>
        <end position="389"/>
    </location>
</feature>
<organism evidence="2 3">
    <name type="scientific">Burkholderia lata (strain ATCC 17760 / DSM 23089 / LMG 22485 / NCIMB 9086 / R18194 / 383)</name>
    <dbReference type="NCBI Taxonomy" id="482957"/>
    <lineage>
        <taxon>Bacteria</taxon>
        <taxon>Pseudomonadati</taxon>
        <taxon>Pseudomonadota</taxon>
        <taxon>Betaproteobacteria</taxon>
        <taxon>Burkholderiales</taxon>
        <taxon>Burkholderiaceae</taxon>
        <taxon>Burkholderia</taxon>
        <taxon>Burkholderia cepacia complex</taxon>
    </lineage>
</organism>
<feature type="compositionally biased region" description="Basic and acidic residues" evidence="1">
    <location>
        <begin position="13"/>
        <end position="32"/>
    </location>
</feature>
<feature type="compositionally biased region" description="Basic and acidic residues" evidence="1">
    <location>
        <begin position="187"/>
        <end position="196"/>
    </location>
</feature>
<name>A0A6P2TJ91_BURL3</name>
<feature type="compositionally biased region" description="Basic and acidic residues" evidence="1">
    <location>
        <begin position="416"/>
        <end position="426"/>
    </location>
</feature>
<accession>A0A6P2TJ91</accession>
<protein>
    <submittedName>
        <fullName evidence="2">Uncharacterized protein</fullName>
    </submittedName>
</protein>